<dbReference type="STRING" id="1764295.A0A5B8MW61"/>
<dbReference type="GO" id="GO:0051301">
    <property type="term" value="P:cell division"/>
    <property type="evidence" value="ECO:0007669"/>
    <property type="project" value="UniProtKB-KW"/>
</dbReference>
<keyword evidence="4" id="KW-0132">Cell division</keyword>
<comment type="pathway">
    <text evidence="2">Cell wall biogenesis; peptidoglycan biosynthesis.</text>
</comment>
<name>A0A5B8MW61_9CHLO</name>
<comment type="catalytic activity">
    <reaction evidence="15">
        <text>phosphoenolpyruvate + UDP-N-acetyl-alpha-D-glucosamine = UDP-N-acetyl-3-O-(1-carboxyvinyl)-alpha-D-glucosamine + phosphate</text>
        <dbReference type="Rhea" id="RHEA:18681"/>
        <dbReference type="ChEBI" id="CHEBI:43474"/>
        <dbReference type="ChEBI" id="CHEBI:57705"/>
        <dbReference type="ChEBI" id="CHEBI:58702"/>
        <dbReference type="ChEBI" id="CHEBI:68483"/>
        <dbReference type="EC" id="2.5.1.7"/>
    </reaction>
</comment>
<keyword evidence="8" id="KW-0131">Cell cycle</keyword>
<dbReference type="GO" id="GO:0071555">
    <property type="term" value="P:cell wall organization"/>
    <property type="evidence" value="ECO:0007669"/>
    <property type="project" value="UniProtKB-KW"/>
</dbReference>
<evidence type="ECO:0000256" key="12">
    <source>
        <dbReference type="ARBA" id="ARBA00039754"/>
    </source>
</evidence>
<dbReference type="GO" id="GO:0019277">
    <property type="term" value="P:UDP-N-acetylgalactosamine biosynthetic process"/>
    <property type="evidence" value="ECO:0007669"/>
    <property type="project" value="InterPro"/>
</dbReference>
<evidence type="ECO:0000256" key="4">
    <source>
        <dbReference type="ARBA" id="ARBA00022618"/>
    </source>
</evidence>
<dbReference type="SUPFAM" id="SSF55205">
    <property type="entry name" value="EPT/RTPC-like"/>
    <property type="match status" value="1"/>
</dbReference>
<dbReference type="GO" id="GO:0008360">
    <property type="term" value="P:regulation of cell shape"/>
    <property type="evidence" value="ECO:0007669"/>
    <property type="project" value="UniProtKB-KW"/>
</dbReference>
<evidence type="ECO:0000256" key="9">
    <source>
        <dbReference type="ARBA" id="ARBA00023316"/>
    </source>
</evidence>
<comment type="subcellular location">
    <subcellularLocation>
        <location evidence="1">Cytoplasm</location>
    </subcellularLocation>
</comment>
<evidence type="ECO:0000256" key="8">
    <source>
        <dbReference type="ARBA" id="ARBA00023306"/>
    </source>
</evidence>
<sequence>MQSRSGSGSEAMLIRGGKRLEGEVGISGSKNSVLALLAASLLLPRGKVTLSNVPLELTDVRNMVKVLSSLGARVSDASGGSGGNTLELDSSSLSSCTPNPSYVRELRASFLVTGPLLARLGEARVSLPGGCKIGTRPVDLHLEGLKKLGAEIDYREDYVRVAIPRGKAGLVGAEVKFDYPSVGATETVMMAACCAEGTTTILNAAREPEVEDLGYFLARLIPGASLDGLGTSKIVISGAGGAGLDSSSSSPRHDVVHSVIPDRIEAGTFLACGAITGSEALVLRGVNYPHVETISEVLRSMGCDVSSAEGSDLVSGPPCCDLVLSSPRSGGLGAVPFVETLPYPGFPTDMQPLMCALLSTCKGKSVVKETVFENRMSTCAELVKMGARIEITDKNSTALITGAPSGLVGSTVRATDLRAGSALVVAGLGATGETLVCDMSHVDRGYVDLEGKLRSIGADVERVNIAEQE</sequence>
<evidence type="ECO:0000313" key="18">
    <source>
        <dbReference type="Proteomes" id="UP000316726"/>
    </source>
</evidence>
<dbReference type="Pfam" id="PF00275">
    <property type="entry name" value="EPSP_synthase"/>
    <property type="match status" value="1"/>
</dbReference>
<evidence type="ECO:0000259" key="16">
    <source>
        <dbReference type="Pfam" id="PF00275"/>
    </source>
</evidence>
<reference evidence="17 18" key="1">
    <citation type="submission" date="2018-07" db="EMBL/GenBank/DDBJ databases">
        <title>The complete nuclear genome of the prasinophyte Chloropicon primus (CCMP1205).</title>
        <authorList>
            <person name="Pombert J.-F."/>
            <person name="Otis C."/>
            <person name="Turmel M."/>
            <person name="Lemieux C."/>
        </authorList>
    </citation>
    <scope>NUCLEOTIDE SEQUENCE [LARGE SCALE GENOMIC DNA]</scope>
    <source>
        <strain evidence="17 18">CCMP1205</strain>
    </source>
</reference>
<organism evidence="17 18">
    <name type="scientific">Chloropicon primus</name>
    <dbReference type="NCBI Taxonomy" id="1764295"/>
    <lineage>
        <taxon>Eukaryota</taxon>
        <taxon>Viridiplantae</taxon>
        <taxon>Chlorophyta</taxon>
        <taxon>Chloropicophyceae</taxon>
        <taxon>Chloropicales</taxon>
        <taxon>Chloropicaceae</taxon>
        <taxon>Chloropicon</taxon>
    </lineage>
</organism>
<protein>
    <recommendedName>
        <fullName evidence="12">UDP-N-acetylglucosamine 1-carboxyvinyltransferase</fullName>
        <ecNumber evidence="11">2.5.1.7</ecNumber>
    </recommendedName>
    <alternativeName>
        <fullName evidence="13">Enoylpyruvate transferase</fullName>
    </alternativeName>
    <alternativeName>
        <fullName evidence="14">UDP-N-acetylglucosamine enolpyruvyl transferase</fullName>
    </alternativeName>
</protein>
<keyword evidence="9" id="KW-0961">Cell wall biogenesis/degradation</keyword>
<dbReference type="GO" id="GO:0005737">
    <property type="term" value="C:cytoplasm"/>
    <property type="evidence" value="ECO:0007669"/>
    <property type="project" value="UniProtKB-SubCell"/>
</dbReference>
<comment type="similarity">
    <text evidence="10">Belongs to the EPSP synthase family. MurA subfamily.</text>
</comment>
<dbReference type="HAMAP" id="MF_00111">
    <property type="entry name" value="MurA"/>
    <property type="match status" value="1"/>
</dbReference>
<accession>A0A5B8MW61</accession>
<keyword evidence="6" id="KW-0133">Cell shape</keyword>
<evidence type="ECO:0000256" key="5">
    <source>
        <dbReference type="ARBA" id="ARBA00022679"/>
    </source>
</evidence>
<dbReference type="EMBL" id="CP031044">
    <property type="protein sequence ID" value="QDZ23894.1"/>
    <property type="molecule type" value="Genomic_DNA"/>
</dbReference>
<keyword evidence="3" id="KW-0963">Cytoplasm</keyword>
<dbReference type="NCBIfam" id="NF006873">
    <property type="entry name" value="PRK09369.1"/>
    <property type="match status" value="1"/>
</dbReference>
<dbReference type="InterPro" id="IPR001986">
    <property type="entry name" value="Enolpyruvate_Tfrase_dom"/>
</dbReference>
<dbReference type="InterPro" id="IPR036968">
    <property type="entry name" value="Enolpyruvate_Tfrase_sf"/>
</dbReference>
<dbReference type="InterPro" id="IPR005750">
    <property type="entry name" value="UDP_GlcNAc_COvinyl_MurA"/>
</dbReference>
<dbReference type="GO" id="GO:0008760">
    <property type="term" value="F:UDP-N-acetylglucosamine 1-carboxyvinyltransferase activity"/>
    <property type="evidence" value="ECO:0007669"/>
    <property type="project" value="UniProtKB-EC"/>
</dbReference>
<evidence type="ECO:0000256" key="14">
    <source>
        <dbReference type="ARBA" id="ARBA00042842"/>
    </source>
</evidence>
<evidence type="ECO:0000256" key="13">
    <source>
        <dbReference type="ARBA" id="ARBA00042443"/>
    </source>
</evidence>
<evidence type="ECO:0000256" key="1">
    <source>
        <dbReference type="ARBA" id="ARBA00004496"/>
    </source>
</evidence>
<dbReference type="PANTHER" id="PTHR43783">
    <property type="entry name" value="UDP-N-ACETYLGLUCOSAMINE 1-CARBOXYVINYLTRANSFERASE"/>
    <property type="match status" value="1"/>
</dbReference>
<dbReference type="EC" id="2.5.1.7" evidence="11"/>
<evidence type="ECO:0000313" key="17">
    <source>
        <dbReference type="EMBL" id="QDZ23894.1"/>
    </source>
</evidence>
<dbReference type="CDD" id="cd01555">
    <property type="entry name" value="UdpNAET"/>
    <property type="match status" value="1"/>
</dbReference>
<feature type="domain" description="Enolpyruvate transferase" evidence="16">
    <location>
        <begin position="15"/>
        <end position="453"/>
    </location>
</feature>
<dbReference type="Proteomes" id="UP000316726">
    <property type="component" value="Chromosome 11"/>
</dbReference>
<keyword evidence="18" id="KW-1185">Reference proteome</keyword>
<dbReference type="NCBIfam" id="TIGR01072">
    <property type="entry name" value="murA"/>
    <property type="match status" value="1"/>
</dbReference>
<dbReference type="PANTHER" id="PTHR43783:SF1">
    <property type="entry name" value="UDP-N-ACETYLGLUCOSAMINE 1-CARBOXYVINYLTRANSFERASE"/>
    <property type="match status" value="1"/>
</dbReference>
<keyword evidence="5 17" id="KW-0808">Transferase</keyword>
<dbReference type="AlphaFoldDB" id="A0A5B8MW61"/>
<keyword evidence="7" id="KW-0573">Peptidoglycan synthesis</keyword>
<gene>
    <name evidence="17" type="ORF">A3770_11p64120</name>
</gene>
<evidence type="ECO:0000256" key="3">
    <source>
        <dbReference type="ARBA" id="ARBA00022490"/>
    </source>
</evidence>
<evidence type="ECO:0000256" key="7">
    <source>
        <dbReference type="ARBA" id="ARBA00022984"/>
    </source>
</evidence>
<dbReference type="OrthoDB" id="1718875at2759"/>
<evidence type="ECO:0000256" key="10">
    <source>
        <dbReference type="ARBA" id="ARBA00038367"/>
    </source>
</evidence>
<dbReference type="Gene3D" id="3.65.10.10">
    <property type="entry name" value="Enolpyruvate transferase domain"/>
    <property type="match status" value="2"/>
</dbReference>
<proteinExistence type="inferred from homology"/>
<evidence type="ECO:0000256" key="2">
    <source>
        <dbReference type="ARBA" id="ARBA00004752"/>
    </source>
</evidence>
<dbReference type="InterPro" id="IPR050068">
    <property type="entry name" value="MurA_subfamily"/>
</dbReference>
<evidence type="ECO:0000256" key="6">
    <source>
        <dbReference type="ARBA" id="ARBA00022960"/>
    </source>
</evidence>
<evidence type="ECO:0000256" key="15">
    <source>
        <dbReference type="ARBA" id="ARBA00047527"/>
    </source>
</evidence>
<dbReference type="InterPro" id="IPR013792">
    <property type="entry name" value="RNA3'P_cycl/enolpyr_Trfase_a/b"/>
</dbReference>
<evidence type="ECO:0000256" key="11">
    <source>
        <dbReference type="ARBA" id="ARBA00039108"/>
    </source>
</evidence>